<protein>
    <submittedName>
        <fullName evidence="1">Uncharacterized protein</fullName>
    </submittedName>
</protein>
<organism evidence="1">
    <name type="scientific">marine sediment metagenome</name>
    <dbReference type="NCBI Taxonomy" id="412755"/>
    <lineage>
        <taxon>unclassified sequences</taxon>
        <taxon>metagenomes</taxon>
        <taxon>ecological metagenomes</taxon>
    </lineage>
</organism>
<comment type="caution">
    <text evidence="1">The sequence shown here is derived from an EMBL/GenBank/DDBJ whole genome shotgun (WGS) entry which is preliminary data.</text>
</comment>
<accession>A0A0F9NZF4</accession>
<evidence type="ECO:0000313" key="1">
    <source>
        <dbReference type="EMBL" id="KKN24860.1"/>
    </source>
</evidence>
<dbReference type="AlphaFoldDB" id="A0A0F9NZF4"/>
<reference evidence="1" key="1">
    <citation type="journal article" date="2015" name="Nature">
        <title>Complex archaea that bridge the gap between prokaryotes and eukaryotes.</title>
        <authorList>
            <person name="Spang A."/>
            <person name="Saw J.H."/>
            <person name="Jorgensen S.L."/>
            <person name="Zaremba-Niedzwiedzka K."/>
            <person name="Martijn J."/>
            <person name="Lind A.E."/>
            <person name="van Eijk R."/>
            <person name="Schleper C."/>
            <person name="Guy L."/>
            <person name="Ettema T.J."/>
        </authorList>
    </citation>
    <scope>NUCLEOTIDE SEQUENCE</scope>
</reference>
<name>A0A0F9NZF4_9ZZZZ</name>
<proteinExistence type="predicted"/>
<gene>
    <name evidence="1" type="ORF">LCGC14_0890620</name>
</gene>
<sequence length="89" mass="9830">MNKTNAAIIVIDSGSLLKMLDFEGGKIHIIGFSPDGLWGPHAIEMVIEHPDLNKVEDGYVLTRIIPEYQYTGTVVERVNPPKRTPEGGE</sequence>
<dbReference type="EMBL" id="LAZR01002850">
    <property type="protein sequence ID" value="KKN24860.1"/>
    <property type="molecule type" value="Genomic_DNA"/>
</dbReference>